<organism evidence="2 3">
    <name type="scientific">Crotalaria pallida</name>
    <name type="common">Smooth rattlebox</name>
    <name type="synonym">Crotalaria striata</name>
    <dbReference type="NCBI Taxonomy" id="3830"/>
    <lineage>
        <taxon>Eukaryota</taxon>
        <taxon>Viridiplantae</taxon>
        <taxon>Streptophyta</taxon>
        <taxon>Embryophyta</taxon>
        <taxon>Tracheophyta</taxon>
        <taxon>Spermatophyta</taxon>
        <taxon>Magnoliopsida</taxon>
        <taxon>eudicotyledons</taxon>
        <taxon>Gunneridae</taxon>
        <taxon>Pentapetalae</taxon>
        <taxon>rosids</taxon>
        <taxon>fabids</taxon>
        <taxon>Fabales</taxon>
        <taxon>Fabaceae</taxon>
        <taxon>Papilionoideae</taxon>
        <taxon>50 kb inversion clade</taxon>
        <taxon>genistoids sensu lato</taxon>
        <taxon>core genistoids</taxon>
        <taxon>Crotalarieae</taxon>
        <taxon>Crotalaria</taxon>
    </lineage>
</organism>
<dbReference type="AlphaFoldDB" id="A0AAN9FL95"/>
<comment type="caution">
    <text evidence="2">The sequence shown here is derived from an EMBL/GenBank/DDBJ whole genome shotgun (WGS) entry which is preliminary data.</text>
</comment>
<gene>
    <name evidence="2" type="ORF">RIF29_18477</name>
</gene>
<sequence length="307" mass="34507">MYKLSTKQHSHNIGGNLEMLSIPLRITFTASSTLFTTSKISHSNFSFKKLTSFSSNVSPSSNEFSPLSFSHSEFCRASQVVEFFPTVSPEIIVREAKLEDYWEVAEIHCSSFFPEYSFPLYFVLRIDRLLVAMLAAILAGLARPRYCKRKYLVAVIGSSSLDETFIFQSEDFKIGGFVGKLGLNKRYVAGILTVDNFAEFLPRKGPRRQRRTGIAYIANVAVREKFRRKGVAKKLIAKAESQARGWGCSAIALHCDLSNTMATKLYQGQGYKCIKVPEGAKWPQPKTSPDIKFNFMMKLLNNSVACN</sequence>
<protein>
    <recommendedName>
        <fullName evidence="1">N-acetyltransferase domain-containing protein</fullName>
    </recommendedName>
</protein>
<name>A0AAN9FL95_CROPI</name>
<dbReference type="GO" id="GO:0008080">
    <property type="term" value="F:N-acetyltransferase activity"/>
    <property type="evidence" value="ECO:0007669"/>
    <property type="project" value="TreeGrafter"/>
</dbReference>
<proteinExistence type="predicted"/>
<dbReference type="GO" id="GO:0009507">
    <property type="term" value="C:chloroplast"/>
    <property type="evidence" value="ECO:0007669"/>
    <property type="project" value="TreeGrafter"/>
</dbReference>
<dbReference type="CDD" id="cd04301">
    <property type="entry name" value="NAT_SF"/>
    <property type="match status" value="1"/>
</dbReference>
<dbReference type="Pfam" id="PF00583">
    <property type="entry name" value="Acetyltransf_1"/>
    <property type="match status" value="1"/>
</dbReference>
<evidence type="ECO:0000313" key="2">
    <source>
        <dbReference type="EMBL" id="KAK7277326.1"/>
    </source>
</evidence>
<dbReference type="Gene3D" id="3.40.630.30">
    <property type="match status" value="1"/>
</dbReference>
<dbReference type="InterPro" id="IPR016181">
    <property type="entry name" value="Acyl_CoA_acyltransferase"/>
</dbReference>
<dbReference type="EMBL" id="JAYWIO010000003">
    <property type="protein sequence ID" value="KAK7277326.1"/>
    <property type="molecule type" value="Genomic_DNA"/>
</dbReference>
<dbReference type="PANTHER" id="PTHR47443:SF3">
    <property type="entry name" value="GCN5-RELATED N-ACETYLTRANSFERASE 4, CHLOROPLASTIC"/>
    <property type="match status" value="1"/>
</dbReference>
<feature type="domain" description="N-acetyltransferase" evidence="1">
    <location>
        <begin position="91"/>
        <end position="302"/>
    </location>
</feature>
<evidence type="ECO:0000259" key="1">
    <source>
        <dbReference type="PROSITE" id="PS51186"/>
    </source>
</evidence>
<dbReference type="InterPro" id="IPR000182">
    <property type="entry name" value="GNAT_dom"/>
</dbReference>
<accession>A0AAN9FL95</accession>
<dbReference type="PANTHER" id="PTHR47443">
    <property type="entry name" value="ACYL-COA N-ACYLTRANSFERASES (NAT) SUPERFAMILY PROTEIN"/>
    <property type="match status" value="1"/>
</dbReference>
<dbReference type="SUPFAM" id="SSF55729">
    <property type="entry name" value="Acyl-CoA N-acyltransferases (Nat)"/>
    <property type="match status" value="1"/>
</dbReference>
<dbReference type="Proteomes" id="UP001372338">
    <property type="component" value="Unassembled WGS sequence"/>
</dbReference>
<reference evidence="2 3" key="1">
    <citation type="submission" date="2024-01" db="EMBL/GenBank/DDBJ databases">
        <title>The genomes of 5 underutilized Papilionoideae crops provide insights into root nodulation and disease resistanc.</title>
        <authorList>
            <person name="Yuan L."/>
        </authorList>
    </citation>
    <scope>NUCLEOTIDE SEQUENCE [LARGE SCALE GENOMIC DNA]</scope>
    <source>
        <strain evidence="2">ZHUSHIDOU_FW_LH</strain>
        <tissue evidence="2">Leaf</tissue>
    </source>
</reference>
<evidence type="ECO:0000313" key="3">
    <source>
        <dbReference type="Proteomes" id="UP001372338"/>
    </source>
</evidence>
<dbReference type="PROSITE" id="PS51186">
    <property type="entry name" value="GNAT"/>
    <property type="match status" value="1"/>
</dbReference>
<keyword evidence="3" id="KW-1185">Reference proteome</keyword>